<dbReference type="Proteomes" id="UP000018945">
    <property type="component" value="Unassembled WGS sequence"/>
</dbReference>
<evidence type="ECO:0000313" key="2">
    <source>
        <dbReference type="Proteomes" id="UP000018945"/>
    </source>
</evidence>
<dbReference type="EMBL" id="AZZX01000010">
    <property type="protein sequence ID" value="ETS15085.1"/>
    <property type="molecule type" value="Genomic_DNA"/>
</dbReference>
<evidence type="ECO:0000313" key="1">
    <source>
        <dbReference type="EMBL" id="ETS15085.1"/>
    </source>
</evidence>
<dbReference type="HOGENOM" id="CLU_2731837_0_0_5"/>
<name>W3TUG4_BARQI</name>
<sequence length="71" mass="8593">MIFSKILLNKFFQERIKYAFNKFTKNKLRKKKVNSNRDVVFVCERKIEQSHFIFYGLFFHCAAKDGLLRQA</sequence>
<protein>
    <submittedName>
        <fullName evidence="1">Uncharacterized protein</fullName>
    </submittedName>
</protein>
<organism evidence="1 2">
    <name type="scientific">Bartonella quintana JK 73</name>
    <dbReference type="NCBI Taxonomy" id="1402976"/>
    <lineage>
        <taxon>Bacteria</taxon>
        <taxon>Pseudomonadati</taxon>
        <taxon>Pseudomonadota</taxon>
        <taxon>Alphaproteobacteria</taxon>
        <taxon>Hyphomicrobiales</taxon>
        <taxon>Bartonellaceae</taxon>
        <taxon>Bartonella</taxon>
    </lineage>
</organism>
<comment type="caution">
    <text evidence="1">The sequence shown here is derived from an EMBL/GenBank/DDBJ whole genome shotgun (WGS) entry which is preliminary data.</text>
</comment>
<accession>W3TUG4</accession>
<dbReference type="AlphaFoldDB" id="W3TUG4"/>
<proteinExistence type="predicted"/>
<gene>
    <name evidence="1" type="ORF">Q649_01303</name>
</gene>
<reference evidence="1 2" key="1">
    <citation type="submission" date="2013-12" db="EMBL/GenBank/DDBJ databases">
        <title>The Genome Sequence of Bartonella quintana JK 73.</title>
        <authorList>
            <consortium name="The Broad Institute Genomics Platform"/>
            <consortium name="The Broad Institute Genome Sequencing Center for Infectious Disease"/>
            <person name="Feldgarden M."/>
            <person name="Kirby J."/>
            <person name="Birtles R."/>
            <person name="Dasch G."/>
            <person name="Hendrix L."/>
            <person name="Koehler J."/>
            <person name="Kosoy M."/>
            <person name="Young S."/>
            <person name="Zeng Q."/>
            <person name="Gargeya S."/>
            <person name="Fitzgerald M."/>
            <person name="Abouelleil A."/>
            <person name="Alvarado L."/>
            <person name="Chapman S.B."/>
            <person name="Gainer-Dewar J."/>
            <person name="Goldberg J."/>
            <person name="Griggs A."/>
            <person name="Gujja S."/>
            <person name="Hansen M."/>
            <person name="Howarth C."/>
            <person name="Imamovic A."/>
            <person name="Ireland A."/>
            <person name="Larimer J."/>
            <person name="McCowan C."/>
            <person name="Murphy C."/>
            <person name="Pearson M."/>
            <person name="Poon T.W."/>
            <person name="Priest M."/>
            <person name="Roberts A."/>
            <person name="Saif S."/>
            <person name="Shea T."/>
            <person name="Sykes S."/>
            <person name="Wortman J."/>
            <person name="Nusbaum C."/>
            <person name="Birren B."/>
        </authorList>
    </citation>
    <scope>NUCLEOTIDE SEQUENCE [LARGE SCALE GENOMIC DNA]</scope>
    <source>
        <strain evidence="1 2">JK 73</strain>
    </source>
</reference>